<name>A0A365QUA4_9BURK</name>
<accession>A0A365QUA4</accession>
<dbReference type="Proteomes" id="UP000252458">
    <property type="component" value="Unassembled WGS sequence"/>
</dbReference>
<dbReference type="EC" id="2.3.1.9" evidence="5"/>
<gene>
    <name evidence="6" type="ORF">DPV79_08110</name>
    <name evidence="5" type="ORF">DPV79_17525</name>
</gene>
<evidence type="ECO:0000256" key="1">
    <source>
        <dbReference type="ARBA" id="ARBA00010982"/>
    </source>
</evidence>
<dbReference type="Gene3D" id="3.40.47.10">
    <property type="match status" value="1"/>
</dbReference>
<protein>
    <submittedName>
        <fullName evidence="5">Acetyl-CoA C-acetyltransferase</fullName>
        <ecNumber evidence="5">2.3.1.9</ecNumber>
    </submittedName>
</protein>
<organism evidence="5 7">
    <name type="scientific">Burkholderia reimsis</name>
    <dbReference type="NCBI Taxonomy" id="2234132"/>
    <lineage>
        <taxon>Bacteria</taxon>
        <taxon>Pseudomonadati</taxon>
        <taxon>Pseudomonadota</taxon>
        <taxon>Betaproteobacteria</taxon>
        <taxon>Burkholderiales</taxon>
        <taxon>Burkholderiaceae</taxon>
        <taxon>Burkholderia</taxon>
    </lineage>
</organism>
<dbReference type="GO" id="GO:0003985">
    <property type="term" value="F:acetyl-CoA C-acetyltransferase activity"/>
    <property type="evidence" value="ECO:0007669"/>
    <property type="project" value="UniProtKB-EC"/>
</dbReference>
<evidence type="ECO:0000313" key="6">
    <source>
        <dbReference type="EMBL" id="RBB41564.1"/>
    </source>
</evidence>
<dbReference type="InterPro" id="IPR020616">
    <property type="entry name" value="Thiolase_N"/>
</dbReference>
<sequence length="47" mass="4750">MTDVVIVSAARTAVGKFGGSLAKIAAPELGATVIRAVLERAGVKPEQ</sequence>
<evidence type="ECO:0000259" key="4">
    <source>
        <dbReference type="Pfam" id="PF00108"/>
    </source>
</evidence>
<keyword evidence="2 5" id="KW-0808">Transferase</keyword>
<feature type="domain" description="Thiolase N-terminal" evidence="4">
    <location>
        <begin position="4"/>
        <end position="47"/>
    </location>
</feature>
<dbReference type="PANTHER" id="PTHR18919:SF107">
    <property type="entry name" value="ACETYL-COA ACETYLTRANSFERASE, CYTOSOLIC"/>
    <property type="match status" value="1"/>
</dbReference>
<dbReference type="EMBL" id="QMFZ01000004">
    <property type="protein sequence ID" value="RBB41564.1"/>
    <property type="molecule type" value="Genomic_DNA"/>
</dbReference>
<evidence type="ECO:0000313" key="7">
    <source>
        <dbReference type="Proteomes" id="UP000252458"/>
    </source>
</evidence>
<dbReference type="SUPFAM" id="SSF53901">
    <property type="entry name" value="Thiolase-like"/>
    <property type="match status" value="1"/>
</dbReference>
<dbReference type="PANTHER" id="PTHR18919">
    <property type="entry name" value="ACETYL-COA C-ACYLTRANSFERASE"/>
    <property type="match status" value="1"/>
</dbReference>
<evidence type="ECO:0000256" key="3">
    <source>
        <dbReference type="ARBA" id="ARBA00023315"/>
    </source>
</evidence>
<dbReference type="InterPro" id="IPR016039">
    <property type="entry name" value="Thiolase-like"/>
</dbReference>
<comment type="similarity">
    <text evidence="1">Belongs to the thiolase-like superfamily. Thiolase family.</text>
</comment>
<proteinExistence type="inferred from homology"/>
<dbReference type="EMBL" id="QMFZ01000014">
    <property type="protein sequence ID" value="RBB38461.1"/>
    <property type="molecule type" value="Genomic_DNA"/>
</dbReference>
<comment type="caution">
    <text evidence="5">The sequence shown here is derived from an EMBL/GenBank/DDBJ whole genome shotgun (WGS) entry which is preliminary data.</text>
</comment>
<keyword evidence="7" id="KW-1185">Reference proteome</keyword>
<evidence type="ECO:0000313" key="5">
    <source>
        <dbReference type="EMBL" id="RBB38461.1"/>
    </source>
</evidence>
<dbReference type="AlphaFoldDB" id="A0A365QUA4"/>
<evidence type="ECO:0000256" key="2">
    <source>
        <dbReference type="ARBA" id="ARBA00022679"/>
    </source>
</evidence>
<keyword evidence="3 5" id="KW-0012">Acyltransferase</keyword>
<reference evidence="5 7" key="1">
    <citation type="submission" date="2018-06" db="EMBL/GenBank/DDBJ databases">
        <title>Draft genome sequence of Burkholderia reimsis strain BE51 isolated from a French agricultural soil.</title>
        <authorList>
            <person name="Esmaeel Q."/>
        </authorList>
    </citation>
    <scope>NUCLEOTIDE SEQUENCE [LARGE SCALE GENOMIC DNA]</scope>
    <source>
        <strain evidence="5 7">BE51</strain>
    </source>
</reference>
<feature type="non-terminal residue" evidence="5">
    <location>
        <position position="47"/>
    </location>
</feature>
<dbReference type="Pfam" id="PF00108">
    <property type="entry name" value="Thiolase_N"/>
    <property type="match status" value="1"/>
</dbReference>